<evidence type="ECO:0000256" key="1">
    <source>
        <dbReference type="ARBA" id="ARBA00022490"/>
    </source>
</evidence>
<dbReference type="InterPro" id="IPR029044">
    <property type="entry name" value="Nucleotide-diphossugar_trans"/>
</dbReference>
<dbReference type="PANTHER" id="PTHR19136:SF81">
    <property type="entry name" value="MOLYBDENUM COFACTOR GUANYLYLTRANSFERASE"/>
    <property type="match status" value="1"/>
</dbReference>
<protein>
    <submittedName>
        <fullName evidence="9">Molybdenum cofactor guanylyltransferase</fullName>
    </submittedName>
</protein>
<dbReference type="SUPFAM" id="SSF53448">
    <property type="entry name" value="Nucleotide-diphospho-sugar transferases"/>
    <property type="match status" value="1"/>
</dbReference>
<evidence type="ECO:0000256" key="3">
    <source>
        <dbReference type="ARBA" id="ARBA00022723"/>
    </source>
</evidence>
<keyword evidence="2" id="KW-0808">Transferase</keyword>
<feature type="domain" description="MobA-like NTP transferase" evidence="8">
    <location>
        <begin position="4"/>
        <end position="145"/>
    </location>
</feature>
<evidence type="ECO:0000313" key="9">
    <source>
        <dbReference type="EMBL" id="GAA0324689.1"/>
    </source>
</evidence>
<evidence type="ECO:0000256" key="5">
    <source>
        <dbReference type="ARBA" id="ARBA00022842"/>
    </source>
</evidence>
<evidence type="ECO:0000256" key="2">
    <source>
        <dbReference type="ARBA" id="ARBA00022679"/>
    </source>
</evidence>
<dbReference type="GO" id="GO:0016779">
    <property type="term" value="F:nucleotidyltransferase activity"/>
    <property type="evidence" value="ECO:0007669"/>
    <property type="project" value="UniProtKB-KW"/>
</dbReference>
<sequence>MEGKLKALLEFNSESILERQLREMYRVCDEIIIVSNQPDRIPKDERIHQIVSDRIPGKGPLSGMHAGFEAASNSYIWVVACDMPLISNQASILLLDEMKKENADAAIPYIEDGLHPLHGVYRRAVAAKIESSLKKSEYKVQAFLQKIQCQIIPEEVFIGNRMETSFVTNVNTPREYKNLLQKMEEYG</sequence>
<dbReference type="Proteomes" id="UP001500782">
    <property type="component" value="Unassembled WGS sequence"/>
</dbReference>
<keyword evidence="5" id="KW-0460">Magnesium</keyword>
<dbReference type="Pfam" id="PF12804">
    <property type="entry name" value="NTP_transf_3"/>
    <property type="match status" value="1"/>
</dbReference>
<gene>
    <name evidence="9" type="ORF">GCM10008967_14080</name>
</gene>
<accession>A0ABN0W4H2</accession>
<reference evidence="9 10" key="1">
    <citation type="journal article" date="2019" name="Int. J. Syst. Evol. Microbiol.">
        <title>The Global Catalogue of Microorganisms (GCM) 10K type strain sequencing project: providing services to taxonomists for standard genome sequencing and annotation.</title>
        <authorList>
            <consortium name="The Broad Institute Genomics Platform"/>
            <consortium name="The Broad Institute Genome Sequencing Center for Infectious Disease"/>
            <person name="Wu L."/>
            <person name="Ma J."/>
        </authorList>
    </citation>
    <scope>NUCLEOTIDE SEQUENCE [LARGE SCALE GENOMIC DNA]</scope>
    <source>
        <strain evidence="9 10">JCM 9731</strain>
    </source>
</reference>
<organism evidence="9 10">
    <name type="scientific">Bacillus carboniphilus</name>
    <dbReference type="NCBI Taxonomy" id="86663"/>
    <lineage>
        <taxon>Bacteria</taxon>
        <taxon>Bacillati</taxon>
        <taxon>Bacillota</taxon>
        <taxon>Bacilli</taxon>
        <taxon>Bacillales</taxon>
        <taxon>Bacillaceae</taxon>
        <taxon>Bacillus</taxon>
    </lineage>
</organism>
<comment type="caution">
    <text evidence="9">The sequence shown here is derived from an EMBL/GenBank/DDBJ whole genome shotgun (WGS) entry which is preliminary data.</text>
</comment>
<dbReference type="PANTHER" id="PTHR19136">
    <property type="entry name" value="MOLYBDENUM COFACTOR GUANYLYLTRANSFERASE"/>
    <property type="match status" value="1"/>
</dbReference>
<dbReference type="InterPro" id="IPR013482">
    <property type="entry name" value="Molybde_CF_guanTrfase"/>
</dbReference>
<proteinExistence type="predicted"/>
<name>A0ABN0W4H2_9BACI</name>
<evidence type="ECO:0000256" key="4">
    <source>
        <dbReference type="ARBA" id="ARBA00022741"/>
    </source>
</evidence>
<dbReference type="CDD" id="cd02503">
    <property type="entry name" value="MobA"/>
    <property type="match status" value="1"/>
</dbReference>
<keyword evidence="1" id="KW-0963">Cytoplasm</keyword>
<dbReference type="EMBL" id="BAAADJ010000014">
    <property type="protein sequence ID" value="GAA0324689.1"/>
    <property type="molecule type" value="Genomic_DNA"/>
</dbReference>
<keyword evidence="6" id="KW-0342">GTP-binding</keyword>
<evidence type="ECO:0000256" key="7">
    <source>
        <dbReference type="ARBA" id="ARBA00023150"/>
    </source>
</evidence>
<keyword evidence="10" id="KW-1185">Reference proteome</keyword>
<keyword evidence="9" id="KW-0548">Nucleotidyltransferase</keyword>
<dbReference type="InterPro" id="IPR025877">
    <property type="entry name" value="MobA-like_NTP_Trfase"/>
</dbReference>
<keyword evidence="7" id="KW-0501">Molybdenum cofactor biosynthesis</keyword>
<evidence type="ECO:0000256" key="6">
    <source>
        <dbReference type="ARBA" id="ARBA00023134"/>
    </source>
</evidence>
<evidence type="ECO:0000313" key="10">
    <source>
        <dbReference type="Proteomes" id="UP001500782"/>
    </source>
</evidence>
<keyword evidence="4" id="KW-0547">Nucleotide-binding</keyword>
<keyword evidence="3" id="KW-0479">Metal-binding</keyword>
<evidence type="ECO:0000259" key="8">
    <source>
        <dbReference type="Pfam" id="PF12804"/>
    </source>
</evidence>
<dbReference type="Gene3D" id="3.90.550.10">
    <property type="entry name" value="Spore Coat Polysaccharide Biosynthesis Protein SpsA, Chain A"/>
    <property type="match status" value="1"/>
</dbReference>